<organism evidence="2 3">
    <name type="scientific">Penicillium daleae</name>
    <dbReference type="NCBI Taxonomy" id="63821"/>
    <lineage>
        <taxon>Eukaryota</taxon>
        <taxon>Fungi</taxon>
        <taxon>Dikarya</taxon>
        <taxon>Ascomycota</taxon>
        <taxon>Pezizomycotina</taxon>
        <taxon>Eurotiomycetes</taxon>
        <taxon>Eurotiomycetidae</taxon>
        <taxon>Eurotiales</taxon>
        <taxon>Aspergillaceae</taxon>
        <taxon>Penicillium</taxon>
    </lineage>
</organism>
<reference evidence="2" key="2">
    <citation type="journal article" date="2023" name="IMA Fungus">
        <title>Comparative genomic study of the Penicillium genus elucidates a diverse pangenome and 15 lateral gene transfer events.</title>
        <authorList>
            <person name="Petersen C."/>
            <person name="Sorensen T."/>
            <person name="Nielsen M.R."/>
            <person name="Sondergaard T.E."/>
            <person name="Sorensen J.L."/>
            <person name="Fitzpatrick D.A."/>
            <person name="Frisvad J.C."/>
            <person name="Nielsen K.L."/>
        </authorList>
    </citation>
    <scope>NUCLEOTIDE SEQUENCE</scope>
    <source>
        <strain evidence="2">IBT 16125</strain>
    </source>
</reference>
<dbReference type="AlphaFoldDB" id="A0AAD6CCV5"/>
<name>A0AAD6CCV5_9EURO</name>
<dbReference type="EMBL" id="JAPVEA010000002">
    <property type="protein sequence ID" value="KAJ5460951.1"/>
    <property type="molecule type" value="Genomic_DNA"/>
</dbReference>
<dbReference type="GeneID" id="81596129"/>
<dbReference type="InterPro" id="IPR005303">
    <property type="entry name" value="MOCOS_middle"/>
</dbReference>
<evidence type="ECO:0000259" key="1">
    <source>
        <dbReference type="PROSITE" id="PS51340"/>
    </source>
</evidence>
<accession>A0AAD6CCV5</accession>
<dbReference type="GO" id="GO:0030151">
    <property type="term" value="F:molybdenum ion binding"/>
    <property type="evidence" value="ECO:0007669"/>
    <property type="project" value="InterPro"/>
</dbReference>
<dbReference type="GO" id="GO:0003824">
    <property type="term" value="F:catalytic activity"/>
    <property type="evidence" value="ECO:0007669"/>
    <property type="project" value="InterPro"/>
</dbReference>
<proteinExistence type="predicted"/>
<reference evidence="2" key="1">
    <citation type="submission" date="2022-12" db="EMBL/GenBank/DDBJ databases">
        <authorList>
            <person name="Petersen C."/>
        </authorList>
    </citation>
    <scope>NUCLEOTIDE SEQUENCE</scope>
    <source>
        <strain evidence="2">IBT 16125</strain>
    </source>
</reference>
<dbReference type="Proteomes" id="UP001213681">
    <property type="component" value="Unassembled WGS sequence"/>
</dbReference>
<dbReference type="Pfam" id="PF03476">
    <property type="entry name" value="MOSC_N"/>
    <property type="match status" value="1"/>
</dbReference>
<dbReference type="GO" id="GO:0030170">
    <property type="term" value="F:pyridoxal phosphate binding"/>
    <property type="evidence" value="ECO:0007669"/>
    <property type="project" value="InterPro"/>
</dbReference>
<sequence>MADQYDSKFDAPEGTTIDGPIRIKAIYIYPVKSCGPIELNRALLTKPGFMYDRCFAFATENVKGDTASEWRFISQRTKPYMSQIKTELWLPHKDSNPRDPLVEAGGCVVMTFRDLDSPSWINRLETFLHKRDLSMTPQFSVIAPLQPTPTQIGQFHVRLKNFGIHHRVAKGLDMANIPSVAASLPKLKNVLKIPERQCLTLLKCTPDTLHRTDRNLAPLENIGTPAVHGYTDQQPLNINSLSTVHAVSVLLPIENQPLNALRYRANIWITGTPAYEEETWKRYCILSKSENWEPRATVVPKLSVVCRTSRCIVPNVNLETGMPETDIPPPWKKRGKPQPSTTLVKHRTVENGNKMALGYIGMHCVPEDLDLKEAEIQKAGLYIAVSDEIEVLERGVHLYGSTGSDY</sequence>
<gene>
    <name evidence="2" type="ORF">N7458_002503</name>
</gene>
<dbReference type="SUPFAM" id="SSF141673">
    <property type="entry name" value="MOSC N-terminal domain-like"/>
    <property type="match status" value="1"/>
</dbReference>
<evidence type="ECO:0000313" key="3">
    <source>
        <dbReference type="Proteomes" id="UP001213681"/>
    </source>
</evidence>
<dbReference type="PROSITE" id="PS51340">
    <property type="entry name" value="MOSC"/>
    <property type="match status" value="1"/>
</dbReference>
<dbReference type="InterPro" id="IPR005302">
    <property type="entry name" value="MoCF_Sase_C"/>
</dbReference>
<evidence type="ECO:0000313" key="2">
    <source>
        <dbReference type="EMBL" id="KAJ5460951.1"/>
    </source>
</evidence>
<comment type="caution">
    <text evidence="2">The sequence shown here is derived from an EMBL/GenBank/DDBJ whole genome shotgun (WGS) entry which is preliminary data.</text>
</comment>
<dbReference type="Pfam" id="PF03473">
    <property type="entry name" value="MOSC"/>
    <property type="match status" value="1"/>
</dbReference>
<dbReference type="RefSeq" id="XP_056769993.1">
    <property type="nucleotide sequence ID" value="XM_056905886.1"/>
</dbReference>
<keyword evidence="3" id="KW-1185">Reference proteome</keyword>
<protein>
    <recommendedName>
        <fullName evidence="1">MOSC domain-containing protein</fullName>
    </recommendedName>
</protein>
<feature type="domain" description="MOSC" evidence="1">
    <location>
        <begin position="199"/>
        <end position="392"/>
    </location>
</feature>